<feature type="compositionally biased region" description="Basic and acidic residues" evidence="7">
    <location>
        <begin position="352"/>
        <end position="362"/>
    </location>
</feature>
<evidence type="ECO:0000256" key="2">
    <source>
        <dbReference type="ARBA" id="ARBA00010991"/>
    </source>
</evidence>
<evidence type="ECO:0000256" key="6">
    <source>
        <dbReference type="RuleBase" id="RU366044"/>
    </source>
</evidence>
<dbReference type="GO" id="GO:0006281">
    <property type="term" value="P:DNA repair"/>
    <property type="evidence" value="ECO:0007669"/>
    <property type="project" value="UniProtKB-KW"/>
</dbReference>
<comment type="subcellular location">
    <subcellularLocation>
        <location evidence="1 6">Nucleus</location>
    </subcellularLocation>
</comment>
<dbReference type="InterPro" id="IPR046938">
    <property type="entry name" value="DNA_clamp_sf"/>
</dbReference>
<evidence type="ECO:0000256" key="3">
    <source>
        <dbReference type="ARBA" id="ARBA00022763"/>
    </source>
</evidence>
<dbReference type="InterPro" id="IPR008851">
    <property type="entry name" value="TFIIF-alpha"/>
</dbReference>
<name>A0A3P6ULS2_LITSI</name>
<organism evidence="8 9">
    <name type="scientific">Litomosoides sigmodontis</name>
    <name type="common">Filarial nematode worm</name>
    <dbReference type="NCBI Taxonomy" id="42156"/>
    <lineage>
        <taxon>Eukaryota</taxon>
        <taxon>Metazoa</taxon>
        <taxon>Ecdysozoa</taxon>
        <taxon>Nematoda</taxon>
        <taxon>Chromadorea</taxon>
        <taxon>Rhabditida</taxon>
        <taxon>Spirurina</taxon>
        <taxon>Spiruromorpha</taxon>
        <taxon>Filarioidea</taxon>
        <taxon>Onchocercidae</taxon>
        <taxon>Litomosoides</taxon>
    </lineage>
</organism>
<comment type="similarity">
    <text evidence="6">Belongs to the TFIIF alpha subunit family.</text>
</comment>
<gene>
    <name evidence="8" type="ORF">NLS_LOCUS4007</name>
</gene>
<dbReference type="InterPro" id="IPR036390">
    <property type="entry name" value="WH_DNA-bd_sf"/>
</dbReference>
<dbReference type="GO" id="GO:0032968">
    <property type="term" value="P:positive regulation of transcription elongation by RNA polymerase II"/>
    <property type="evidence" value="ECO:0007669"/>
    <property type="project" value="InterPro"/>
</dbReference>
<sequence length="616" mass="69397">MMTLVLDGVAPEQTLVLLKLEDARDLHEALRALDFRENCVIDISKNGLRIIVDDQNCVQGIAYFKIDLFTEFILNQDVVTFRIPLPIFAECLSAFGAGVSTVLKMTYDGFGEPLKVLIEKDGIVARCLIKTQNPDVILDFDFNPIAVAAKIIMKPWMLRETFHELDQSSPSVGFRVDRFSLSVITEGDMGKIKTKFPHYSEQIERLECKQDVEFAYRLSLIKRMTPSLDICSKWINNNENTSSTGNRSPTPNPEECLWLHDLHTCIVDRGGRVKDPERDRVMNQFALKAQIQQQLRAMDEDGEQMIKTTKSLKIKDEASSDENSDGEKGDDEDDAPVGSLKPKKHLKPASRILKDKRQRVENADEVAAYESDDGDDEGREYDYMSDSGSESETRSQLYVVNAYSRDAIPMEQKVDEAMVAVGDETGLKKLIGDDFSDTDSSDVDDITKKLLAVEDDEGDELKKQFIDVDERDSSGSDSDDPDKEINSAIFLPVKKSLEEPSSSTARKRPLEDGSLADTDAKKIKIEQSHTAPLTSSTQPTTNQDGLNEETVRRYLRRKPHTTKELLSKIKSKCGDMEKSEIVQKLAAILKRIEPHQFKQKHGKKEVLFFSLNNNLA</sequence>
<dbReference type="InterPro" id="IPR036388">
    <property type="entry name" value="WH-like_DNA-bd_sf"/>
</dbReference>
<dbReference type="AlphaFoldDB" id="A0A3P6ULS2"/>
<evidence type="ECO:0000256" key="4">
    <source>
        <dbReference type="ARBA" id="ARBA00023204"/>
    </source>
</evidence>
<dbReference type="GO" id="GO:0003677">
    <property type="term" value="F:DNA binding"/>
    <property type="evidence" value="ECO:0007669"/>
    <property type="project" value="UniProtKB-KW"/>
</dbReference>
<dbReference type="Gene3D" id="3.70.10.10">
    <property type="match status" value="1"/>
</dbReference>
<feature type="compositionally biased region" description="Acidic residues" evidence="7">
    <location>
        <begin position="370"/>
        <end position="379"/>
    </location>
</feature>
<dbReference type="GO" id="GO:0030896">
    <property type="term" value="C:checkpoint clamp complex"/>
    <property type="evidence" value="ECO:0007669"/>
    <property type="project" value="TreeGrafter"/>
</dbReference>
<dbReference type="InterPro" id="IPR003011">
    <property type="entry name" value="Cell_cycle_checkpoint_Rad1"/>
</dbReference>
<dbReference type="Pfam" id="PF02144">
    <property type="entry name" value="Rad1"/>
    <property type="match status" value="1"/>
</dbReference>
<dbReference type="SUPFAM" id="SSF55979">
    <property type="entry name" value="DNA clamp"/>
    <property type="match status" value="1"/>
</dbReference>
<keyword evidence="6" id="KW-0805">Transcription regulation</keyword>
<dbReference type="PRINTS" id="PR01245">
    <property type="entry name" value="RAD1REC1"/>
</dbReference>
<dbReference type="PANTHER" id="PTHR10870">
    <property type="entry name" value="CELL CYCLE CHECKPOINT PROTEIN RAD1"/>
    <property type="match status" value="1"/>
</dbReference>
<dbReference type="InterPro" id="IPR003021">
    <property type="entry name" value="Rad1_Rec1_Rad17"/>
</dbReference>
<feature type="region of interest" description="Disordered" evidence="7">
    <location>
        <begin position="309"/>
        <end position="394"/>
    </location>
</feature>
<comment type="function">
    <text evidence="6">TFIIF is a general transcription initiation factor that binds to RNA polymerase II and helps to recruit it to the initiation complex in collaboration with TFIIB. It promotes transcription elongation.</text>
</comment>
<evidence type="ECO:0000313" key="9">
    <source>
        <dbReference type="Proteomes" id="UP000277928"/>
    </source>
</evidence>
<feature type="compositionally biased region" description="Basic and acidic residues" evidence="7">
    <location>
        <begin position="518"/>
        <end position="527"/>
    </location>
</feature>
<evidence type="ECO:0000256" key="1">
    <source>
        <dbReference type="ARBA" id="ARBA00004123"/>
    </source>
</evidence>
<dbReference type="Pfam" id="PF05793">
    <property type="entry name" value="TFIIF_alpha"/>
    <property type="match status" value="1"/>
</dbReference>
<dbReference type="PRINTS" id="PR01246">
    <property type="entry name" value="RAD1REPAIR"/>
</dbReference>
<protein>
    <recommendedName>
        <fullName evidence="6">Transcription initiation factor IIF subunit alpha</fullName>
    </recommendedName>
</protein>
<accession>A0A3P6ULS2</accession>
<keyword evidence="5 6" id="KW-0539">Nucleus</keyword>
<dbReference type="STRING" id="42156.A0A3P6ULS2"/>
<keyword evidence="9" id="KW-1185">Reference proteome</keyword>
<feature type="region of interest" description="Disordered" evidence="7">
    <location>
        <begin position="459"/>
        <end position="548"/>
    </location>
</feature>
<keyword evidence="3" id="KW-0227">DNA damage</keyword>
<reference evidence="8 9" key="1">
    <citation type="submission" date="2018-08" db="EMBL/GenBank/DDBJ databases">
        <authorList>
            <person name="Laetsch R D."/>
            <person name="Stevens L."/>
            <person name="Kumar S."/>
            <person name="Blaxter L. M."/>
        </authorList>
    </citation>
    <scope>NUCLEOTIDE SEQUENCE [LARGE SCALE GENOMIC DNA]</scope>
</reference>
<dbReference type="GO" id="GO:0000077">
    <property type="term" value="P:DNA damage checkpoint signaling"/>
    <property type="evidence" value="ECO:0007669"/>
    <property type="project" value="InterPro"/>
</dbReference>
<dbReference type="GO" id="GO:0006367">
    <property type="term" value="P:transcription initiation at RNA polymerase II promoter"/>
    <property type="evidence" value="ECO:0007669"/>
    <property type="project" value="InterPro"/>
</dbReference>
<evidence type="ECO:0000256" key="7">
    <source>
        <dbReference type="SAM" id="MobiDB-lite"/>
    </source>
</evidence>
<dbReference type="OrthoDB" id="337581at2759"/>
<feature type="compositionally biased region" description="Acidic residues" evidence="7">
    <location>
        <begin position="319"/>
        <end position="335"/>
    </location>
</feature>
<dbReference type="Gene3D" id="1.10.10.10">
    <property type="entry name" value="Winged helix-like DNA-binding domain superfamily/Winged helix DNA-binding domain"/>
    <property type="match status" value="1"/>
</dbReference>
<evidence type="ECO:0000256" key="5">
    <source>
        <dbReference type="ARBA" id="ARBA00023242"/>
    </source>
</evidence>
<dbReference type="Proteomes" id="UP000277928">
    <property type="component" value="Unassembled WGS sequence"/>
</dbReference>
<proteinExistence type="inferred from homology"/>
<keyword evidence="6" id="KW-0804">Transcription</keyword>
<comment type="similarity">
    <text evidence="2">Belongs to the rad1 family.</text>
</comment>
<keyword evidence="4" id="KW-0234">DNA repair</keyword>
<feature type="compositionally biased region" description="Polar residues" evidence="7">
    <location>
        <begin position="528"/>
        <end position="545"/>
    </location>
</feature>
<feature type="compositionally biased region" description="Basic and acidic residues" evidence="7">
    <location>
        <begin position="460"/>
        <end position="474"/>
    </location>
</feature>
<evidence type="ECO:0000313" key="8">
    <source>
        <dbReference type="EMBL" id="VDK78241.1"/>
    </source>
</evidence>
<dbReference type="CDD" id="cd00577">
    <property type="entry name" value="PCNA"/>
    <property type="match status" value="1"/>
</dbReference>
<keyword evidence="6" id="KW-0238">DNA-binding</keyword>
<dbReference type="SUPFAM" id="SSF46785">
    <property type="entry name" value="Winged helix' DNA-binding domain"/>
    <property type="match status" value="1"/>
</dbReference>
<dbReference type="PANTHER" id="PTHR10870:SF0">
    <property type="entry name" value="CELL CYCLE CHECKPOINT PROTEIN RAD1"/>
    <property type="match status" value="1"/>
</dbReference>
<dbReference type="EMBL" id="UYRX01000238">
    <property type="protein sequence ID" value="VDK78241.1"/>
    <property type="molecule type" value="Genomic_DNA"/>
</dbReference>